<feature type="compositionally biased region" description="Polar residues" evidence="11">
    <location>
        <begin position="1"/>
        <end position="14"/>
    </location>
</feature>
<dbReference type="InterPro" id="IPR010084">
    <property type="entry name" value="FabZ"/>
</dbReference>
<dbReference type="Pfam" id="PF07977">
    <property type="entry name" value="FabA"/>
    <property type="match status" value="1"/>
</dbReference>
<comment type="function">
    <text evidence="9 10">Involved in unsaturated fatty acids biosynthesis. Catalyzes the dehydration of short chain beta-hydroxyacyl-ACPs and long chain saturated and unsaturated beta-hydroxyacyl-ACPs.</text>
</comment>
<feature type="active site" evidence="10">
    <location>
        <position position="77"/>
    </location>
</feature>
<evidence type="ECO:0000313" key="13">
    <source>
        <dbReference type="Proteomes" id="UP001483337"/>
    </source>
</evidence>
<keyword evidence="6 10" id="KW-0441">Lipid A biosynthesis</keyword>
<name>A0ABZ2UY56_9CYAN</name>
<dbReference type="GO" id="GO:0019171">
    <property type="term" value="F:(3R)-hydroxyacyl-[acyl-carrier-protein] dehydratase activity"/>
    <property type="evidence" value="ECO:0007669"/>
    <property type="project" value="UniProtKB-EC"/>
</dbReference>
<protein>
    <recommendedName>
        <fullName evidence="10">3-hydroxyacyl-[acyl-carrier-protein] dehydratase FabZ</fullName>
        <ecNumber evidence="10">4.2.1.59</ecNumber>
    </recommendedName>
    <alternativeName>
        <fullName evidence="10">(3R)-hydroxymyristoyl-[acyl-carrier-protein] dehydratase</fullName>
        <shortName evidence="10">(3R)-hydroxymyristoyl-ACP dehydrase</shortName>
    </alternativeName>
    <alternativeName>
        <fullName evidence="10">Beta-hydroxyacyl-ACP dehydratase</fullName>
    </alternativeName>
</protein>
<keyword evidence="7 10" id="KW-0443">Lipid metabolism</keyword>
<dbReference type="Proteomes" id="UP001483337">
    <property type="component" value="Chromosome"/>
</dbReference>
<evidence type="ECO:0000256" key="8">
    <source>
        <dbReference type="ARBA" id="ARBA00023239"/>
    </source>
</evidence>
<evidence type="ECO:0000256" key="7">
    <source>
        <dbReference type="ARBA" id="ARBA00023098"/>
    </source>
</evidence>
<dbReference type="EMBL" id="CP150886">
    <property type="protein sequence ID" value="WZB89996.1"/>
    <property type="molecule type" value="Genomic_DNA"/>
</dbReference>
<evidence type="ECO:0000313" key="12">
    <source>
        <dbReference type="EMBL" id="WZB89996.1"/>
    </source>
</evidence>
<dbReference type="InterPro" id="IPR029069">
    <property type="entry name" value="HotDog_dom_sf"/>
</dbReference>
<dbReference type="Gene3D" id="3.10.129.10">
    <property type="entry name" value="Hotdog Thioesterase"/>
    <property type="match status" value="1"/>
</dbReference>
<keyword evidence="8 10" id="KW-0456">Lyase</keyword>
<evidence type="ECO:0000256" key="2">
    <source>
        <dbReference type="ARBA" id="ARBA00004496"/>
    </source>
</evidence>
<dbReference type="EC" id="4.2.1.59" evidence="10"/>
<accession>A0ABZ2UY56</accession>
<organism evidence="12 13">
    <name type="scientific">Okeanomitos corallinicola TIOX110</name>
    <dbReference type="NCBI Taxonomy" id="3133117"/>
    <lineage>
        <taxon>Bacteria</taxon>
        <taxon>Bacillati</taxon>
        <taxon>Cyanobacteriota</taxon>
        <taxon>Cyanophyceae</taxon>
        <taxon>Nostocales</taxon>
        <taxon>Aphanizomenonaceae</taxon>
        <taxon>Okeanomitos</taxon>
    </lineage>
</organism>
<dbReference type="HAMAP" id="MF_00406">
    <property type="entry name" value="FabZ"/>
    <property type="match status" value="1"/>
</dbReference>
<dbReference type="SUPFAM" id="SSF54637">
    <property type="entry name" value="Thioesterase/thiol ester dehydrase-isomerase"/>
    <property type="match status" value="1"/>
</dbReference>
<reference evidence="12 13" key="1">
    <citation type="submission" date="2024-04" db="EMBL/GenBank/DDBJ databases">
        <title>Okeanomitos corallinicola gen. &amp; sp. nov. (Nostocales, Cyanobacteria), a new toxic marine heterocyst-forming cyanobacterium from a coral reef.</title>
        <authorList>
            <person name="Li H."/>
            <person name="Li R."/>
            <person name="Kang J."/>
            <person name="Hii K.S."/>
            <person name="Mohamed H.F."/>
            <person name="Xu X."/>
            <person name="Luo Z."/>
        </authorList>
    </citation>
    <scope>NUCLEOTIDE SEQUENCE [LARGE SCALE GENOMIC DNA]</scope>
    <source>
        <strain evidence="12 13">TIOX110</strain>
    </source>
</reference>
<proteinExistence type="inferred from homology"/>
<gene>
    <name evidence="10 12" type="primary">fabZ</name>
    <name evidence="12" type="ORF">WJM97_10025</name>
</gene>
<keyword evidence="5 10" id="KW-0444">Lipid biosynthesis</keyword>
<keyword evidence="4 10" id="KW-0963">Cytoplasm</keyword>
<dbReference type="NCBIfam" id="NF000582">
    <property type="entry name" value="PRK00006.1"/>
    <property type="match status" value="1"/>
</dbReference>
<dbReference type="RefSeq" id="WP_353932892.1">
    <property type="nucleotide sequence ID" value="NZ_CP150886.1"/>
</dbReference>
<sequence>MSTLTQVNSTNVVTSEEENQDNSTTEIKTTFSVEEIQQLLPHRYPFLLVDKIIDYVPGKLAVGVKNVTFNEPHFQGHFPGRSLMPGVLIVEAMAQVGGVVMTQMPDIPKGLFVFVGIDKVRFRRQVVPGDQLILTVELLSIKQRRFGKMQGRAEVDGKLAAEGELMFSLVS</sequence>
<dbReference type="PANTHER" id="PTHR30272:SF1">
    <property type="entry name" value="3-HYDROXYACYL-[ACYL-CARRIER-PROTEIN] DEHYDRATASE"/>
    <property type="match status" value="1"/>
</dbReference>
<dbReference type="NCBIfam" id="TIGR01750">
    <property type="entry name" value="fabZ"/>
    <property type="match status" value="1"/>
</dbReference>
<evidence type="ECO:0000256" key="10">
    <source>
        <dbReference type="HAMAP-Rule" id="MF_00406"/>
    </source>
</evidence>
<dbReference type="PANTHER" id="PTHR30272">
    <property type="entry name" value="3-HYDROXYACYL-[ACYL-CARRIER-PROTEIN] DEHYDRATASE"/>
    <property type="match status" value="1"/>
</dbReference>
<dbReference type="CDD" id="cd01288">
    <property type="entry name" value="FabZ"/>
    <property type="match status" value="1"/>
</dbReference>
<evidence type="ECO:0000256" key="6">
    <source>
        <dbReference type="ARBA" id="ARBA00022556"/>
    </source>
</evidence>
<evidence type="ECO:0000256" key="4">
    <source>
        <dbReference type="ARBA" id="ARBA00022490"/>
    </source>
</evidence>
<evidence type="ECO:0000256" key="5">
    <source>
        <dbReference type="ARBA" id="ARBA00022516"/>
    </source>
</evidence>
<evidence type="ECO:0000256" key="1">
    <source>
        <dbReference type="ARBA" id="ARBA00001055"/>
    </source>
</evidence>
<evidence type="ECO:0000256" key="11">
    <source>
        <dbReference type="SAM" id="MobiDB-lite"/>
    </source>
</evidence>
<evidence type="ECO:0000256" key="3">
    <source>
        <dbReference type="ARBA" id="ARBA00009174"/>
    </source>
</evidence>
<evidence type="ECO:0000256" key="9">
    <source>
        <dbReference type="ARBA" id="ARBA00025049"/>
    </source>
</evidence>
<comment type="similarity">
    <text evidence="3 10">Belongs to the thioester dehydratase family. FabZ subfamily.</text>
</comment>
<comment type="subcellular location">
    <subcellularLocation>
        <location evidence="2 10">Cytoplasm</location>
    </subcellularLocation>
</comment>
<keyword evidence="13" id="KW-1185">Reference proteome</keyword>
<dbReference type="InterPro" id="IPR013114">
    <property type="entry name" value="FabA_FabZ"/>
</dbReference>
<feature type="region of interest" description="Disordered" evidence="11">
    <location>
        <begin position="1"/>
        <end position="24"/>
    </location>
</feature>
<comment type="catalytic activity">
    <reaction evidence="1 10">
        <text>a (3R)-hydroxyacyl-[ACP] = a (2E)-enoyl-[ACP] + H2O</text>
        <dbReference type="Rhea" id="RHEA:13097"/>
        <dbReference type="Rhea" id="RHEA-COMP:9925"/>
        <dbReference type="Rhea" id="RHEA-COMP:9945"/>
        <dbReference type="ChEBI" id="CHEBI:15377"/>
        <dbReference type="ChEBI" id="CHEBI:78784"/>
        <dbReference type="ChEBI" id="CHEBI:78827"/>
        <dbReference type="EC" id="4.2.1.59"/>
    </reaction>
</comment>